<sequence length="188" mass="21774">MAYFVPEIISREQVRGRKKVYDLVIDDTHSIRVTVTRQPETAHEWVSAFLPVQGTFLTVAVHDEDGEAQVMTLCVGHEALVFKLFTNRLHATSRDVQVFLRDLCSCFGWRTDGYDYVLKRKSPKLYLENLKDISRYYRANSLGDFGMMFLGKQVLEPRIIKWKETEHVTKEQIRETVMEEVASSQPVG</sequence>
<evidence type="ECO:0000313" key="1">
    <source>
        <dbReference type="EMBL" id="JAU50202.1"/>
    </source>
</evidence>
<gene>
    <name evidence="1" type="ORF">LC_TR10970_c0_g1_i1_g.38800</name>
</gene>
<dbReference type="AlphaFoldDB" id="A0A1J3G1Q5"/>
<protein>
    <submittedName>
        <fullName evidence="1">Uncharacterized protein</fullName>
    </submittedName>
</protein>
<name>A0A1J3G1Q5_NOCCA</name>
<reference evidence="1" key="1">
    <citation type="submission" date="2016-07" db="EMBL/GenBank/DDBJ databases">
        <title>De novo transcriptome assembly of four accessions of the metal hyperaccumulator plant Noccaea caerulescens.</title>
        <authorList>
            <person name="Blande D."/>
            <person name="Halimaa P."/>
            <person name="Tervahauta A.I."/>
            <person name="Aarts M.G."/>
            <person name="Karenlampi S.O."/>
        </authorList>
    </citation>
    <scope>NUCLEOTIDE SEQUENCE</scope>
</reference>
<organism evidence="1">
    <name type="scientific">Noccaea caerulescens</name>
    <name type="common">Alpine penny-cress</name>
    <name type="synonym">Thlaspi caerulescens</name>
    <dbReference type="NCBI Taxonomy" id="107243"/>
    <lineage>
        <taxon>Eukaryota</taxon>
        <taxon>Viridiplantae</taxon>
        <taxon>Streptophyta</taxon>
        <taxon>Embryophyta</taxon>
        <taxon>Tracheophyta</taxon>
        <taxon>Spermatophyta</taxon>
        <taxon>Magnoliopsida</taxon>
        <taxon>eudicotyledons</taxon>
        <taxon>Gunneridae</taxon>
        <taxon>Pentapetalae</taxon>
        <taxon>rosids</taxon>
        <taxon>malvids</taxon>
        <taxon>Brassicales</taxon>
        <taxon>Brassicaceae</taxon>
        <taxon>Coluteocarpeae</taxon>
        <taxon>Noccaea</taxon>
    </lineage>
</organism>
<proteinExistence type="predicted"/>
<dbReference type="EMBL" id="GEVK01002630">
    <property type="protein sequence ID" value="JAU50202.1"/>
    <property type="molecule type" value="Transcribed_RNA"/>
</dbReference>
<accession>A0A1J3G1Q5</accession>